<accession>A0A2K2C5R4</accession>
<dbReference type="InParanoid" id="A0A2K2C5R4"/>
<dbReference type="EMBL" id="CM009290">
    <property type="protein sequence ID" value="PNT57364.1"/>
    <property type="molecule type" value="Genomic_DNA"/>
</dbReference>
<sequence length="68" mass="7375">MATSLLSPLSAPNPEMVSSSAGLNKSSFLPCSKLFLLSTPRKRRCYCSCKSPTASGRSLNHIPSQFRQ</sequence>
<evidence type="ECO:0000313" key="3">
    <source>
        <dbReference type="Proteomes" id="UP000006729"/>
    </source>
</evidence>
<name>A0A2K2C5R4_POPTR</name>
<organism evidence="2 3">
    <name type="scientific">Populus trichocarpa</name>
    <name type="common">Western balsam poplar</name>
    <name type="synonym">Populus balsamifera subsp. trichocarpa</name>
    <dbReference type="NCBI Taxonomy" id="3694"/>
    <lineage>
        <taxon>Eukaryota</taxon>
        <taxon>Viridiplantae</taxon>
        <taxon>Streptophyta</taxon>
        <taxon>Embryophyta</taxon>
        <taxon>Tracheophyta</taxon>
        <taxon>Spermatophyta</taxon>
        <taxon>Magnoliopsida</taxon>
        <taxon>eudicotyledons</taxon>
        <taxon>Gunneridae</taxon>
        <taxon>Pentapetalae</taxon>
        <taxon>rosids</taxon>
        <taxon>fabids</taxon>
        <taxon>Malpighiales</taxon>
        <taxon>Salicaceae</taxon>
        <taxon>Saliceae</taxon>
        <taxon>Populus</taxon>
    </lineage>
</organism>
<proteinExistence type="predicted"/>
<evidence type="ECO:0000256" key="1">
    <source>
        <dbReference type="SAM" id="MobiDB-lite"/>
    </source>
</evidence>
<feature type="region of interest" description="Disordered" evidence="1">
    <location>
        <begin position="1"/>
        <end position="26"/>
    </location>
</feature>
<keyword evidence="3" id="KW-1185">Reference proteome</keyword>
<reference evidence="2 3" key="1">
    <citation type="journal article" date="2006" name="Science">
        <title>The genome of black cottonwood, Populus trichocarpa (Torr. &amp; Gray).</title>
        <authorList>
            <person name="Tuskan G.A."/>
            <person name="Difazio S."/>
            <person name="Jansson S."/>
            <person name="Bohlmann J."/>
            <person name="Grigoriev I."/>
            <person name="Hellsten U."/>
            <person name="Putnam N."/>
            <person name="Ralph S."/>
            <person name="Rombauts S."/>
            <person name="Salamov A."/>
            <person name="Schein J."/>
            <person name="Sterck L."/>
            <person name="Aerts A."/>
            <person name="Bhalerao R.R."/>
            <person name="Bhalerao R.P."/>
            <person name="Blaudez D."/>
            <person name="Boerjan W."/>
            <person name="Brun A."/>
            <person name="Brunner A."/>
            <person name="Busov V."/>
            <person name="Campbell M."/>
            <person name="Carlson J."/>
            <person name="Chalot M."/>
            <person name="Chapman J."/>
            <person name="Chen G.L."/>
            <person name="Cooper D."/>
            <person name="Coutinho P.M."/>
            <person name="Couturier J."/>
            <person name="Covert S."/>
            <person name="Cronk Q."/>
            <person name="Cunningham R."/>
            <person name="Davis J."/>
            <person name="Degroeve S."/>
            <person name="Dejardin A."/>
            <person name="Depamphilis C."/>
            <person name="Detter J."/>
            <person name="Dirks B."/>
            <person name="Dubchak I."/>
            <person name="Duplessis S."/>
            <person name="Ehlting J."/>
            <person name="Ellis B."/>
            <person name="Gendler K."/>
            <person name="Goodstein D."/>
            <person name="Gribskov M."/>
            <person name="Grimwood J."/>
            <person name="Groover A."/>
            <person name="Gunter L."/>
            <person name="Hamberger B."/>
            <person name="Heinze B."/>
            <person name="Helariutta Y."/>
            <person name="Henrissat B."/>
            <person name="Holligan D."/>
            <person name="Holt R."/>
            <person name="Huang W."/>
            <person name="Islam-Faridi N."/>
            <person name="Jones S."/>
            <person name="Jones-Rhoades M."/>
            <person name="Jorgensen R."/>
            <person name="Joshi C."/>
            <person name="Kangasjarvi J."/>
            <person name="Karlsson J."/>
            <person name="Kelleher C."/>
            <person name="Kirkpatrick R."/>
            <person name="Kirst M."/>
            <person name="Kohler A."/>
            <person name="Kalluri U."/>
            <person name="Larimer F."/>
            <person name="Leebens-Mack J."/>
            <person name="Leple J.C."/>
            <person name="Locascio P."/>
            <person name="Lou Y."/>
            <person name="Lucas S."/>
            <person name="Martin F."/>
            <person name="Montanini B."/>
            <person name="Napoli C."/>
            <person name="Nelson D.R."/>
            <person name="Nelson C."/>
            <person name="Nieminen K."/>
            <person name="Nilsson O."/>
            <person name="Pereda V."/>
            <person name="Peter G."/>
            <person name="Philippe R."/>
            <person name="Pilate G."/>
            <person name="Poliakov A."/>
            <person name="Razumovskaya J."/>
            <person name="Richardson P."/>
            <person name="Rinaldi C."/>
            <person name="Ritland K."/>
            <person name="Rouze P."/>
            <person name="Ryaboy D."/>
            <person name="Schmutz J."/>
            <person name="Schrader J."/>
            <person name="Segerman B."/>
            <person name="Shin H."/>
            <person name="Siddiqui A."/>
            <person name="Sterky F."/>
            <person name="Terry A."/>
            <person name="Tsai C.J."/>
            <person name="Uberbacher E."/>
            <person name="Unneberg P."/>
            <person name="Vahala J."/>
            <person name="Wall K."/>
            <person name="Wessler S."/>
            <person name="Yang G."/>
            <person name="Yin T."/>
            <person name="Douglas C."/>
            <person name="Marra M."/>
            <person name="Sandberg G."/>
            <person name="Van de Peer Y."/>
            <person name="Rokhsar D."/>
        </authorList>
    </citation>
    <scope>NUCLEOTIDE SEQUENCE [LARGE SCALE GENOMIC DNA]</scope>
    <source>
        <strain evidence="3">cv. Nisqually</strain>
    </source>
</reference>
<feature type="compositionally biased region" description="Polar residues" evidence="1">
    <location>
        <begin position="16"/>
        <end position="26"/>
    </location>
</feature>
<dbReference type="Proteomes" id="UP000006729">
    <property type="component" value="Chromosome 1"/>
</dbReference>
<evidence type="ECO:0000313" key="2">
    <source>
        <dbReference type="EMBL" id="PNT57364.1"/>
    </source>
</evidence>
<protein>
    <submittedName>
        <fullName evidence="2">Uncharacterized protein</fullName>
    </submittedName>
</protein>
<dbReference type="AlphaFoldDB" id="A0A2K2C5R4"/>
<gene>
    <name evidence="2" type="ORF">POPTR_001G295400</name>
</gene>
<dbReference type="STRING" id="3694.A0A2K2C5R4"/>